<comment type="caution">
    <text evidence="3">The sequence shown here is derived from an EMBL/GenBank/DDBJ whole genome shotgun (WGS) entry which is preliminary data.</text>
</comment>
<dbReference type="FunFam" id="1.25.40.990:FF:000005">
    <property type="entry name" value="Putative SAC3/GANP family protein"/>
    <property type="match status" value="1"/>
</dbReference>
<feature type="region of interest" description="Disordered" evidence="1">
    <location>
        <begin position="620"/>
        <end position="688"/>
    </location>
</feature>
<feature type="compositionally biased region" description="Basic and acidic residues" evidence="1">
    <location>
        <begin position="666"/>
        <end position="683"/>
    </location>
</feature>
<feature type="compositionally biased region" description="Basic residues" evidence="1">
    <location>
        <begin position="550"/>
        <end position="560"/>
    </location>
</feature>
<accession>A0A9P0YKT2</accession>
<gene>
    <name evidence="3" type="ORF">CEURO_LOCUS2225</name>
</gene>
<sequence>MNPGGSAINSIAAFEPIPQEKRQAVDTNQHYTPSYYVPPGSASASWTSDRGSNYNTHNGVISSASYDHNQRAEVTSGNVQDGLSVTSTSITSSSAVTNVTQDYNNYPTYTTTDPYGYNTAGYSGYYNGYQQQANQQYSQPTTAYQNTGVSYQPPSYQNTGSYAAAGPTFSSTYYNHADYQTSGGYPSSGGFPNAVYNNQYGQYTQYPSHQYPNSNSSQLYHSADSAAGYCSTTAASSSESQPQYQQWGGYYNQAHTEVSCAPGTENLSVSNTSSLTCPVPSVSGGYPASSCPPPAPYAPPWKPSYDTSDLSAVQPSTTTDSAHDSYWKHWAPAFQNEHSNSMQAHVPTLPVSAPTYESFQNKQAFTSAQGPSAQYHTSNQTTPSNPNHQSTLQTFQQTVPQTISPEDAHRVSKLQIPTNPRIASNLAFSLPKTDKDSSTTTAATKPAYVGVSLPKQNEKASSQATDSVLKPTVFPKSLRGYVERALARCKDDAQMTACQDIMKEIITKATADGTLYTTDWDTEPLFALPLIDGVTKEDTFCSIPTSSSSKSKRSPNRRSKSRWEPVPEEKPDDKQAPLTHQTVKYGNWNKQYVSGKSESKVNSSTHMKFSLSEQKSPSLYPFRSVKRQRMGDSTSATENGEESSDSDKEQNLTAYYSAAITLADSPEERKRRENRSKRFEKTNGNKAETNNFRMKAVGAGNVYSRLASASVPGRVFEESGSVAVEDIDWDALTVRGTCQQIEKRYLRLTSAPDPATVRSEEVLEKALLMVQNSPKNYLYRCDQLKSIRQDLTVQRIRNELTVRVYETHARLAIEAGDLAEYNQCQSQLKTLYAEGINGCHMELAAYDLLCALLHSHNKRDLLSAMSRVSVEARENAAVKHAISVRTAVTSGNYVLFFKLYRTAPNLNSCLMDLYVDKMRYAAVRCMSRSYRPTVPISYIAQVLGFTSVGPTTEGSDEDTDGMEDCVEWMKAHGACLTSEDSGEIQFDTKASIPSLYIPEPEDAVSHGDASLAVSDFLTRSLGV</sequence>
<dbReference type="AlphaFoldDB" id="A0A9P0YKT2"/>
<evidence type="ECO:0000256" key="1">
    <source>
        <dbReference type="SAM" id="MobiDB-lite"/>
    </source>
</evidence>
<dbReference type="PANTHER" id="PTHR12436">
    <property type="entry name" value="80 KDA MCM3-ASSOCIATED PROTEIN"/>
    <property type="match status" value="1"/>
</dbReference>
<dbReference type="InterPro" id="IPR045107">
    <property type="entry name" value="SAC3/GANP/THP3"/>
</dbReference>
<dbReference type="Gene3D" id="1.25.40.990">
    <property type="match status" value="1"/>
</dbReference>
<feature type="region of interest" description="Disordered" evidence="1">
    <location>
        <begin position="366"/>
        <end position="390"/>
    </location>
</feature>
<protein>
    <recommendedName>
        <fullName evidence="2">PCI domain-containing protein</fullName>
    </recommendedName>
</protein>
<reference evidence="3" key="1">
    <citation type="submission" date="2022-07" db="EMBL/GenBank/DDBJ databases">
        <authorList>
            <person name="Macas J."/>
            <person name="Novak P."/>
            <person name="Neumann P."/>
        </authorList>
    </citation>
    <scope>NUCLEOTIDE SEQUENCE</scope>
</reference>
<evidence type="ECO:0000313" key="4">
    <source>
        <dbReference type="Proteomes" id="UP001152484"/>
    </source>
</evidence>
<dbReference type="InterPro" id="IPR000717">
    <property type="entry name" value="PCI_dom"/>
</dbReference>
<dbReference type="EMBL" id="CAMAPE010000005">
    <property type="protein sequence ID" value="CAH9065434.1"/>
    <property type="molecule type" value="Genomic_DNA"/>
</dbReference>
<dbReference type="Pfam" id="PF03399">
    <property type="entry name" value="SAC3_GANP"/>
    <property type="match status" value="1"/>
</dbReference>
<dbReference type="OrthoDB" id="199574at2759"/>
<evidence type="ECO:0000259" key="2">
    <source>
        <dbReference type="PROSITE" id="PS50250"/>
    </source>
</evidence>
<feature type="compositionally biased region" description="Basic and acidic residues" evidence="1">
    <location>
        <begin position="561"/>
        <end position="575"/>
    </location>
</feature>
<dbReference type="GO" id="GO:0005634">
    <property type="term" value="C:nucleus"/>
    <property type="evidence" value="ECO:0007669"/>
    <property type="project" value="TreeGrafter"/>
</dbReference>
<dbReference type="PROSITE" id="PS50250">
    <property type="entry name" value="PCI"/>
    <property type="match status" value="1"/>
</dbReference>
<dbReference type="PANTHER" id="PTHR12436:SF4">
    <property type="entry name" value="LEUKOCYTE RECEPTOR CLUSTER MEMBER 8"/>
    <property type="match status" value="1"/>
</dbReference>
<proteinExistence type="predicted"/>
<dbReference type="Proteomes" id="UP001152484">
    <property type="component" value="Unassembled WGS sequence"/>
</dbReference>
<evidence type="ECO:0000313" key="3">
    <source>
        <dbReference type="EMBL" id="CAH9065434.1"/>
    </source>
</evidence>
<dbReference type="InterPro" id="IPR005062">
    <property type="entry name" value="SAC3/GANP/THP3_conserved"/>
</dbReference>
<name>A0A9P0YKT2_CUSEU</name>
<feature type="domain" description="PCI" evidence="2">
    <location>
        <begin position="817"/>
        <end position="998"/>
    </location>
</feature>
<feature type="region of interest" description="Disordered" evidence="1">
    <location>
        <begin position="540"/>
        <end position="585"/>
    </location>
</feature>
<organism evidence="3 4">
    <name type="scientific">Cuscuta europaea</name>
    <name type="common">European dodder</name>
    <dbReference type="NCBI Taxonomy" id="41803"/>
    <lineage>
        <taxon>Eukaryota</taxon>
        <taxon>Viridiplantae</taxon>
        <taxon>Streptophyta</taxon>
        <taxon>Embryophyta</taxon>
        <taxon>Tracheophyta</taxon>
        <taxon>Spermatophyta</taxon>
        <taxon>Magnoliopsida</taxon>
        <taxon>eudicotyledons</taxon>
        <taxon>Gunneridae</taxon>
        <taxon>Pentapetalae</taxon>
        <taxon>asterids</taxon>
        <taxon>lamiids</taxon>
        <taxon>Solanales</taxon>
        <taxon>Convolvulaceae</taxon>
        <taxon>Cuscuteae</taxon>
        <taxon>Cuscuta</taxon>
        <taxon>Cuscuta subgen. Cuscuta</taxon>
    </lineage>
</organism>
<keyword evidence="4" id="KW-1185">Reference proteome</keyword>